<dbReference type="InterPro" id="IPR005279">
    <property type="entry name" value="Dipep/tripep_permease"/>
</dbReference>
<dbReference type="InterPro" id="IPR036259">
    <property type="entry name" value="MFS_trans_sf"/>
</dbReference>
<dbReference type="EMBL" id="NSIT01000036">
    <property type="protein sequence ID" value="PJE80023.1"/>
    <property type="molecule type" value="Genomic_DNA"/>
</dbReference>
<evidence type="ECO:0000256" key="3">
    <source>
        <dbReference type="ARBA" id="ARBA00022475"/>
    </source>
</evidence>
<evidence type="ECO:0000313" key="9">
    <source>
        <dbReference type="EMBL" id="PJE80023.1"/>
    </source>
</evidence>
<keyword evidence="6 7" id="KW-0472">Membrane</keyword>
<feature type="transmembrane region" description="Helical" evidence="7">
    <location>
        <begin position="422"/>
        <end position="443"/>
    </location>
</feature>
<evidence type="ECO:0000256" key="1">
    <source>
        <dbReference type="ARBA" id="ARBA00004651"/>
    </source>
</evidence>
<keyword evidence="5 7" id="KW-1133">Transmembrane helix</keyword>
<dbReference type="PANTHER" id="PTHR23517:SF15">
    <property type="entry name" value="PROTON-DEPENDENT OLIGOPEPTIDE FAMILY TRANSPORT PROTEIN"/>
    <property type="match status" value="1"/>
</dbReference>
<feature type="transmembrane region" description="Helical" evidence="7">
    <location>
        <begin position="218"/>
        <end position="237"/>
    </location>
</feature>
<feature type="transmembrane region" description="Helical" evidence="7">
    <location>
        <begin position="55"/>
        <end position="76"/>
    </location>
</feature>
<dbReference type="PANTHER" id="PTHR23517">
    <property type="entry name" value="RESISTANCE PROTEIN MDTM, PUTATIVE-RELATED-RELATED"/>
    <property type="match status" value="1"/>
</dbReference>
<feature type="transmembrane region" description="Helical" evidence="7">
    <location>
        <begin position="463"/>
        <end position="486"/>
    </location>
</feature>
<dbReference type="Pfam" id="PF00854">
    <property type="entry name" value="PTR2"/>
    <property type="match status" value="1"/>
</dbReference>
<feature type="transmembrane region" description="Helical" evidence="7">
    <location>
        <begin position="322"/>
        <end position="342"/>
    </location>
</feature>
<feature type="transmembrane region" description="Helical" evidence="7">
    <location>
        <begin position="171"/>
        <end position="197"/>
    </location>
</feature>
<dbReference type="SUPFAM" id="SSF103473">
    <property type="entry name" value="MFS general substrate transporter"/>
    <property type="match status" value="2"/>
</dbReference>
<feature type="transmembrane region" description="Helical" evidence="7">
    <location>
        <begin position="388"/>
        <end position="410"/>
    </location>
</feature>
<feature type="domain" description="Major facilitator superfamily (MFS) profile" evidence="8">
    <location>
        <begin position="1"/>
        <end position="203"/>
    </location>
</feature>
<dbReference type="InterPro" id="IPR020846">
    <property type="entry name" value="MFS_dom"/>
</dbReference>
<comment type="subcellular location">
    <subcellularLocation>
        <location evidence="1">Cell membrane</location>
        <topology evidence="1">Multi-pass membrane protein</topology>
    </subcellularLocation>
</comment>
<evidence type="ECO:0000256" key="4">
    <source>
        <dbReference type="ARBA" id="ARBA00022692"/>
    </source>
</evidence>
<feature type="transmembrane region" description="Helical" evidence="7">
    <location>
        <begin position="272"/>
        <end position="290"/>
    </location>
</feature>
<dbReference type="PROSITE" id="PS50850">
    <property type="entry name" value="MFS"/>
    <property type="match status" value="1"/>
</dbReference>
<dbReference type="InterPro" id="IPR050171">
    <property type="entry name" value="MFS_Transporters"/>
</dbReference>
<proteinExistence type="predicted"/>
<evidence type="ECO:0000256" key="5">
    <source>
        <dbReference type="ARBA" id="ARBA00022989"/>
    </source>
</evidence>
<dbReference type="CDD" id="cd17346">
    <property type="entry name" value="MFS_DtpA_like"/>
    <property type="match status" value="1"/>
</dbReference>
<sequence length="510" mass="55915">MSSQERTQGEHSGFPLIAKVLIWRQLLWGAAFYGTYVLITKYFLNELNYSEADTLMMMGAFGAVGPVFSAIGGFVADRYIGSYRAVYIGYTVYTVGFALLGIGASMVSIPLSIFAIALIGYSRGLSATSPTVLLGNAFGRGRDMAFQQGLTVNYAINNFGSFLSQYLFPFMIAYVAYTGNFFISSVLMVLTLVLFFVYHKRLVETGNHLDKQSVSARVWLGFFLGSVLMLGLVYWIFANLEAGKYFLYSLGCIAILYFVVETFRESPEYRYKMSAVLITILILIGFYFYYGQMVTAMNLYSINLMGGHLFGFIPVRPESNLAFNPLWCCIMGGPLVAVYAWLEKHHISPSIPAKFGVAMIFCAMAFGVLALSTQFVGADGKVAADWVLWANFLQSTAELIVGALGAGYIFQLVPERMSAFAIGLRSVALSLSGILAASMSTSIALPKGQIITQTVIDAVYAGYFFKLAVMALVMAVLTFILARIITRLVKKGENIKDASGRVQHATANAH</sequence>
<comment type="caution">
    <text evidence="9">The sequence shown here is derived from an EMBL/GenBank/DDBJ whole genome shotgun (WGS) entry which is preliminary data.</text>
</comment>
<protein>
    <submittedName>
        <fullName evidence="9">Dipeptide and tripeptide permease A</fullName>
    </submittedName>
</protein>
<feature type="transmembrane region" description="Helical" evidence="7">
    <location>
        <begin position="88"/>
        <end position="121"/>
    </location>
</feature>
<feature type="transmembrane region" description="Helical" evidence="7">
    <location>
        <begin position="354"/>
        <end position="376"/>
    </location>
</feature>
<dbReference type="GO" id="GO:0005886">
    <property type="term" value="C:plasma membrane"/>
    <property type="evidence" value="ECO:0007669"/>
    <property type="project" value="UniProtKB-SubCell"/>
</dbReference>
<evidence type="ECO:0000256" key="7">
    <source>
        <dbReference type="SAM" id="Phobius"/>
    </source>
</evidence>
<dbReference type="GO" id="GO:0015833">
    <property type="term" value="P:peptide transport"/>
    <property type="evidence" value="ECO:0007669"/>
    <property type="project" value="InterPro"/>
</dbReference>
<keyword evidence="3" id="KW-1003">Cell membrane</keyword>
<keyword evidence="4 7" id="KW-0812">Transmembrane</keyword>
<reference evidence="9" key="1">
    <citation type="journal article" date="2017" name="Appl. Environ. Microbiol.">
        <title>Molecular characterization of an Endozoicomonas-like organism causing infection in king scallop Pecten maximus L.</title>
        <authorList>
            <person name="Cano I."/>
            <person name="van Aerle R."/>
            <person name="Ross S."/>
            <person name="Verner-Jeffreys D.W."/>
            <person name="Paley R.K."/>
            <person name="Rimmer G."/>
            <person name="Ryder D."/>
            <person name="Hooper P."/>
            <person name="Stone D."/>
            <person name="Feist S.W."/>
        </authorList>
    </citation>
    <scope>NUCLEOTIDE SEQUENCE</scope>
</reference>
<evidence type="ECO:0000256" key="2">
    <source>
        <dbReference type="ARBA" id="ARBA00022448"/>
    </source>
</evidence>
<organism evidence="9">
    <name type="scientific">invertebrate metagenome</name>
    <dbReference type="NCBI Taxonomy" id="1711999"/>
    <lineage>
        <taxon>unclassified sequences</taxon>
        <taxon>metagenomes</taxon>
        <taxon>organismal metagenomes</taxon>
    </lineage>
</organism>
<evidence type="ECO:0000256" key="6">
    <source>
        <dbReference type="ARBA" id="ARBA00023136"/>
    </source>
</evidence>
<dbReference type="GO" id="GO:1904680">
    <property type="term" value="F:peptide transmembrane transporter activity"/>
    <property type="evidence" value="ECO:0007669"/>
    <property type="project" value="InterPro"/>
</dbReference>
<keyword evidence="2" id="KW-0813">Transport</keyword>
<feature type="transmembrane region" description="Helical" evidence="7">
    <location>
        <begin position="21"/>
        <end position="43"/>
    </location>
</feature>
<accession>A0A2H9T9Y8</accession>
<feature type="transmembrane region" description="Helical" evidence="7">
    <location>
        <begin position="243"/>
        <end position="260"/>
    </location>
</feature>
<name>A0A2H9T9Y8_9ZZZZ</name>
<dbReference type="AlphaFoldDB" id="A0A2H9T9Y8"/>
<gene>
    <name evidence="9" type="primary">dtpA_3</name>
    <name evidence="9" type="ORF">CI610_01004</name>
</gene>
<evidence type="ECO:0000259" key="8">
    <source>
        <dbReference type="PROSITE" id="PS50850"/>
    </source>
</evidence>
<dbReference type="NCBIfam" id="TIGR00924">
    <property type="entry name" value="yjdL_sub1_fam"/>
    <property type="match status" value="1"/>
</dbReference>
<dbReference type="InterPro" id="IPR000109">
    <property type="entry name" value="POT_fam"/>
</dbReference>
<dbReference type="Gene3D" id="1.20.1250.20">
    <property type="entry name" value="MFS general substrate transporter like domains"/>
    <property type="match status" value="1"/>
</dbReference>